<accession>A0AAV9ZAE5</accession>
<reference evidence="1 2" key="1">
    <citation type="journal article" date="2024" name="J Genomics">
        <title>Draft genome sequencing and assembly of Favolaschia claudopus CIRM-BRFM 2984 isolated from oak limbs.</title>
        <authorList>
            <person name="Navarro D."/>
            <person name="Drula E."/>
            <person name="Chaduli D."/>
            <person name="Cazenave R."/>
            <person name="Ahrendt S."/>
            <person name="Wang J."/>
            <person name="Lipzen A."/>
            <person name="Daum C."/>
            <person name="Barry K."/>
            <person name="Grigoriev I.V."/>
            <person name="Favel A."/>
            <person name="Rosso M.N."/>
            <person name="Martin F."/>
        </authorList>
    </citation>
    <scope>NUCLEOTIDE SEQUENCE [LARGE SCALE GENOMIC DNA]</scope>
    <source>
        <strain evidence="1 2">CIRM-BRFM 2984</strain>
    </source>
</reference>
<name>A0AAV9ZAE5_9AGAR</name>
<evidence type="ECO:0000313" key="2">
    <source>
        <dbReference type="Proteomes" id="UP001362999"/>
    </source>
</evidence>
<dbReference type="Proteomes" id="UP001362999">
    <property type="component" value="Unassembled WGS sequence"/>
</dbReference>
<keyword evidence="2" id="KW-1185">Reference proteome</keyword>
<protein>
    <submittedName>
        <fullName evidence="1">Uncharacterized protein</fullName>
    </submittedName>
</protein>
<dbReference type="AlphaFoldDB" id="A0AAV9ZAE5"/>
<sequence>MSLYVGKLNYSPYASNENFLLDLPDGWITHGRAHVFSTFTQDAGGVNQRPFDLTTAYVLRAVNDDATSFVIRDLDNRKFYWFAGTREGDKVTLNMHVGGDPTSQSTLTLDKVK</sequence>
<proteinExistence type="predicted"/>
<comment type="caution">
    <text evidence="1">The sequence shown here is derived from an EMBL/GenBank/DDBJ whole genome shotgun (WGS) entry which is preliminary data.</text>
</comment>
<evidence type="ECO:0000313" key="1">
    <source>
        <dbReference type="EMBL" id="KAK6977149.1"/>
    </source>
</evidence>
<dbReference type="EMBL" id="JAWWNJ010000171">
    <property type="protein sequence ID" value="KAK6977149.1"/>
    <property type="molecule type" value="Genomic_DNA"/>
</dbReference>
<organism evidence="1 2">
    <name type="scientific">Favolaschia claudopus</name>
    <dbReference type="NCBI Taxonomy" id="2862362"/>
    <lineage>
        <taxon>Eukaryota</taxon>
        <taxon>Fungi</taxon>
        <taxon>Dikarya</taxon>
        <taxon>Basidiomycota</taxon>
        <taxon>Agaricomycotina</taxon>
        <taxon>Agaricomycetes</taxon>
        <taxon>Agaricomycetidae</taxon>
        <taxon>Agaricales</taxon>
        <taxon>Marasmiineae</taxon>
        <taxon>Mycenaceae</taxon>
        <taxon>Favolaschia</taxon>
    </lineage>
</organism>
<gene>
    <name evidence="1" type="ORF">R3P38DRAFT_2582129</name>
</gene>